<accession>A0AAD7DBG4</accession>
<protein>
    <submittedName>
        <fullName evidence="2">Uncharacterized protein</fullName>
    </submittedName>
</protein>
<keyword evidence="1" id="KW-0175">Coiled coil</keyword>
<evidence type="ECO:0000313" key="2">
    <source>
        <dbReference type="EMBL" id="KAJ7687588.1"/>
    </source>
</evidence>
<dbReference type="EMBL" id="JARKIE010000086">
    <property type="protein sequence ID" value="KAJ7687588.1"/>
    <property type="molecule type" value="Genomic_DNA"/>
</dbReference>
<keyword evidence="3" id="KW-1185">Reference proteome</keyword>
<reference evidence="2" key="1">
    <citation type="submission" date="2023-03" db="EMBL/GenBank/DDBJ databases">
        <title>Massive genome expansion in bonnet fungi (Mycena s.s.) driven by repeated elements and novel gene families across ecological guilds.</title>
        <authorList>
            <consortium name="Lawrence Berkeley National Laboratory"/>
            <person name="Harder C.B."/>
            <person name="Miyauchi S."/>
            <person name="Viragh M."/>
            <person name="Kuo A."/>
            <person name="Thoen E."/>
            <person name="Andreopoulos B."/>
            <person name="Lu D."/>
            <person name="Skrede I."/>
            <person name="Drula E."/>
            <person name="Henrissat B."/>
            <person name="Morin E."/>
            <person name="Kohler A."/>
            <person name="Barry K."/>
            <person name="LaButti K."/>
            <person name="Morin E."/>
            <person name="Salamov A."/>
            <person name="Lipzen A."/>
            <person name="Mereny Z."/>
            <person name="Hegedus B."/>
            <person name="Baldrian P."/>
            <person name="Stursova M."/>
            <person name="Weitz H."/>
            <person name="Taylor A."/>
            <person name="Grigoriev I.V."/>
            <person name="Nagy L.G."/>
            <person name="Martin F."/>
            <person name="Kauserud H."/>
        </authorList>
    </citation>
    <scope>NUCLEOTIDE SEQUENCE</scope>
    <source>
        <strain evidence="2">CBHHK067</strain>
    </source>
</reference>
<gene>
    <name evidence="2" type="ORF">B0H17DRAFT_1136137</name>
</gene>
<sequence length="237" mass="26219">MSRIPLSEAPLPPRARIASSRLLDIGNTEAPNIAHQKSIQASQARLKLVGDIAKLIQDIEDLSFLLPTSVVEGTEEDEIYRVLTSVHGHDEGSVASTFNRRFDILFKEDAQCRDKDGRLHLIRRGDLGMMLVARYLREIKWTAAEMDLDGAKIKLERILKELEILSCNAAAAEEKIVAARKLPATASSKQTIAPRKKNIRLAAADRGPEQDDYFHKLSVLNFPGIMAGKNGKAGDKL</sequence>
<proteinExistence type="predicted"/>
<name>A0AAD7DBG4_MYCRO</name>
<organism evidence="2 3">
    <name type="scientific">Mycena rosella</name>
    <name type="common">Pink bonnet</name>
    <name type="synonym">Agaricus rosellus</name>
    <dbReference type="NCBI Taxonomy" id="1033263"/>
    <lineage>
        <taxon>Eukaryota</taxon>
        <taxon>Fungi</taxon>
        <taxon>Dikarya</taxon>
        <taxon>Basidiomycota</taxon>
        <taxon>Agaricomycotina</taxon>
        <taxon>Agaricomycetes</taxon>
        <taxon>Agaricomycetidae</taxon>
        <taxon>Agaricales</taxon>
        <taxon>Marasmiineae</taxon>
        <taxon>Mycenaceae</taxon>
        <taxon>Mycena</taxon>
    </lineage>
</organism>
<evidence type="ECO:0000256" key="1">
    <source>
        <dbReference type="SAM" id="Coils"/>
    </source>
</evidence>
<comment type="caution">
    <text evidence="2">The sequence shown here is derived from an EMBL/GenBank/DDBJ whole genome shotgun (WGS) entry which is preliminary data.</text>
</comment>
<dbReference type="Proteomes" id="UP001221757">
    <property type="component" value="Unassembled WGS sequence"/>
</dbReference>
<feature type="coiled-coil region" evidence="1">
    <location>
        <begin position="148"/>
        <end position="182"/>
    </location>
</feature>
<evidence type="ECO:0000313" key="3">
    <source>
        <dbReference type="Proteomes" id="UP001221757"/>
    </source>
</evidence>
<dbReference type="AlphaFoldDB" id="A0AAD7DBG4"/>